<dbReference type="Gene3D" id="3.90.70.10">
    <property type="entry name" value="Cysteine proteinases"/>
    <property type="match status" value="1"/>
</dbReference>
<dbReference type="PROSITE" id="PS50203">
    <property type="entry name" value="CALPAIN_CAT"/>
    <property type="match status" value="1"/>
</dbReference>
<accession>B6AAW7</accession>
<dbReference type="InterPro" id="IPR038765">
    <property type="entry name" value="Papain-like_cys_pep_sf"/>
</dbReference>
<evidence type="ECO:0000256" key="2">
    <source>
        <dbReference type="ARBA" id="ARBA00022801"/>
    </source>
</evidence>
<feature type="active site" evidence="4">
    <location>
        <position position="179"/>
    </location>
</feature>
<evidence type="ECO:0000256" key="3">
    <source>
        <dbReference type="ARBA" id="ARBA00022807"/>
    </source>
</evidence>
<dbReference type="GeneID" id="6995096"/>
<gene>
    <name evidence="6" type="ORF">CMU_025250</name>
</gene>
<dbReference type="PANTHER" id="PTHR46143">
    <property type="entry name" value="CALPAIN-7"/>
    <property type="match status" value="1"/>
</dbReference>
<dbReference type="GO" id="GO:0004198">
    <property type="term" value="F:calcium-dependent cysteine-type endopeptidase activity"/>
    <property type="evidence" value="ECO:0007669"/>
    <property type="project" value="InterPro"/>
</dbReference>
<proteinExistence type="predicted"/>
<evidence type="ECO:0000313" key="7">
    <source>
        <dbReference type="Proteomes" id="UP000001460"/>
    </source>
</evidence>
<reference evidence="6" key="1">
    <citation type="submission" date="2008-06" db="EMBL/GenBank/DDBJ databases">
        <authorList>
            <person name="Lorenzi H."/>
            <person name="Inman J."/>
            <person name="Miller J."/>
            <person name="Schobel S."/>
            <person name="Amedeo P."/>
            <person name="Caler E.V."/>
            <person name="da Silva J."/>
        </authorList>
    </citation>
    <scope>NUCLEOTIDE SEQUENCE [LARGE SCALE GENOMIC DNA]</scope>
    <source>
        <strain evidence="6">RN66</strain>
    </source>
</reference>
<dbReference type="AlphaFoldDB" id="B6AAW7"/>
<evidence type="ECO:0000313" key="6">
    <source>
        <dbReference type="EMBL" id="EEA05519.1"/>
    </source>
</evidence>
<feature type="active site" evidence="4">
    <location>
        <position position="406"/>
    </location>
</feature>
<dbReference type="PANTHER" id="PTHR46143:SF1">
    <property type="entry name" value="CALPAIN-7"/>
    <property type="match status" value="1"/>
</dbReference>
<dbReference type="VEuPathDB" id="CryptoDB:CMU_025250"/>
<dbReference type="SMART" id="SM00230">
    <property type="entry name" value="CysPc"/>
    <property type="match status" value="1"/>
</dbReference>
<keyword evidence="2 4" id="KW-0378">Hydrolase</keyword>
<dbReference type="OMA" id="LWNISEY"/>
<dbReference type="InterPro" id="IPR001300">
    <property type="entry name" value="Peptidase_C2_calpain_cat"/>
</dbReference>
<dbReference type="EC" id="3.4.22.-" evidence="6"/>
<dbReference type="EMBL" id="DS989727">
    <property type="protein sequence ID" value="EEA05519.1"/>
    <property type="molecule type" value="Genomic_DNA"/>
</dbReference>
<evidence type="ECO:0000256" key="1">
    <source>
        <dbReference type="ARBA" id="ARBA00022670"/>
    </source>
</evidence>
<dbReference type="SUPFAM" id="SSF54001">
    <property type="entry name" value="Cysteine proteinases"/>
    <property type="match status" value="1"/>
</dbReference>
<sequence length="897" mass="105842">MKYSTKSFFSKFSSGDVSLKYEINKNTNEEFLYSKLKDKMKEDLFYKYLSIFFCNILNINDFVDQKVIILSSFINDNIFIPPKVITNDIRLKNLFVTSNNEIKSAKLCFSSNNELENLENYSLVYGDPHGKPILSEMQKRRIYKWKKIPEKEIENYKLFPTCWEQYSSSDIIQGFIGDCSFIVALSSLLEYEKEFKECLISEIIQDINDELSLKIQEEIFQFCMNYNQHVNFKMYSCKLLFNGLWRDVFIDNWMPIDKQGNPLLSYFRDKSYIGISLLEKAYLKIMGNQYGTVGSNPAVDIFYLTGWIPEMIVINKDNDKYHFFRDLWKKLLVSLKRGECIVSLGTSQFDYKNIGVEKSNRVGSIYEEIATTSGIVSKHAYQVLRMVDIVNPRVSNEVTHLILLRNPWGAIRWKGKYSFSDTESWNKELQNILNYDINEESKKDNGVFWMEWNDILEWFSHIYISWNPGRKFSYFSIFHGTWNGYPHHSILNDDLHLLYFYPQIRISASLNILKNKGNLKITNFKDKDYNNLQKHEKSILILNDTKDKISKKSKSRWYKNWFSPRNKNSSYISRNTMNGNSFLTAYHNLYQVEYKLLNLDNFNYSENSKILKTTSNLRNYTQEHGDLWILLNRHINSYEKIDDKPNTLSYIAMHIYYGYERIDCPENKPLIQGIYNNGNVILLKLNIYDIKQQIQDINKNSNNSELNFILVITQYEKKCPFNFTISLFSDIEMRYTFPISKRYQISPYSLNLWNISEYTGYIRKRNQLELFYIVFNQMKSTTITSVYSSNLSNSTKEYIPSYSPIIEFIIILETSEYCKSTMKLLEIDYNTSQSKEIATSNNSKQELKSKSCCRLIRSSCNIGKYVFAMSIEFGKPPNKQIYNNGSYLYKIIVYSSK</sequence>
<keyword evidence="1 4" id="KW-0645">Protease</keyword>
<dbReference type="eggNOG" id="KOG0045">
    <property type="taxonomic scope" value="Eukaryota"/>
</dbReference>
<protein>
    <submittedName>
        <fullName evidence="6">Calpain family cysteine protease domain-containing protein</fullName>
        <ecNumber evidence="6">3.4.22.-</ecNumber>
    </submittedName>
</protein>
<dbReference type="GO" id="GO:0006508">
    <property type="term" value="P:proteolysis"/>
    <property type="evidence" value="ECO:0007669"/>
    <property type="project" value="UniProtKB-KW"/>
</dbReference>
<feature type="active site" evidence="4">
    <location>
        <position position="379"/>
    </location>
</feature>
<name>B6AAW7_CRYMR</name>
<evidence type="ECO:0000256" key="4">
    <source>
        <dbReference type="PROSITE-ProRule" id="PRU00239"/>
    </source>
</evidence>
<dbReference type="STRING" id="441375.B6AAW7"/>
<keyword evidence="7" id="KW-1185">Reference proteome</keyword>
<dbReference type="InterPro" id="IPR051297">
    <property type="entry name" value="PalB/RIM13"/>
</dbReference>
<dbReference type="Proteomes" id="UP000001460">
    <property type="component" value="Unassembled WGS sequence"/>
</dbReference>
<dbReference type="RefSeq" id="XP_002139868.1">
    <property type="nucleotide sequence ID" value="XM_002139832.1"/>
</dbReference>
<evidence type="ECO:0000259" key="5">
    <source>
        <dbReference type="PROSITE" id="PS50203"/>
    </source>
</evidence>
<dbReference type="Pfam" id="PF00648">
    <property type="entry name" value="Peptidase_C2"/>
    <property type="match status" value="1"/>
</dbReference>
<dbReference type="OrthoDB" id="167576at2759"/>
<feature type="domain" description="Calpain catalytic" evidence="5">
    <location>
        <begin position="122"/>
        <end position="468"/>
    </location>
</feature>
<keyword evidence="3 4" id="KW-0788">Thiol protease</keyword>
<organism evidence="6 7">
    <name type="scientific">Cryptosporidium muris (strain RN66)</name>
    <dbReference type="NCBI Taxonomy" id="441375"/>
    <lineage>
        <taxon>Eukaryota</taxon>
        <taxon>Sar</taxon>
        <taxon>Alveolata</taxon>
        <taxon>Apicomplexa</taxon>
        <taxon>Conoidasida</taxon>
        <taxon>Coccidia</taxon>
        <taxon>Eucoccidiorida</taxon>
        <taxon>Eimeriorina</taxon>
        <taxon>Cryptosporidiidae</taxon>
        <taxon>Cryptosporidium</taxon>
    </lineage>
</organism>